<proteinExistence type="inferred from homology"/>
<dbReference type="GO" id="GO:0005829">
    <property type="term" value="C:cytosol"/>
    <property type="evidence" value="ECO:0007669"/>
    <property type="project" value="TreeGrafter"/>
</dbReference>
<dbReference type="Proteomes" id="UP000009236">
    <property type="component" value="Chromosome"/>
</dbReference>
<dbReference type="GO" id="GO:0019239">
    <property type="term" value="F:deaminase activity"/>
    <property type="evidence" value="ECO:0007669"/>
    <property type="project" value="TreeGrafter"/>
</dbReference>
<dbReference type="CDD" id="cd00448">
    <property type="entry name" value="YjgF_YER057c_UK114_family"/>
    <property type="match status" value="1"/>
</dbReference>
<evidence type="ECO:0000256" key="1">
    <source>
        <dbReference type="ARBA" id="ARBA00010552"/>
    </source>
</evidence>
<dbReference type="Gene3D" id="3.30.1330.40">
    <property type="entry name" value="RutC-like"/>
    <property type="match status" value="1"/>
</dbReference>
<reference evidence="2 3" key="1">
    <citation type="submission" date="2011-05" db="EMBL/GenBank/DDBJ databases">
        <title>Complete sequence of Isoptericola variabilis 225.</title>
        <authorList>
            <consortium name="US DOE Joint Genome Institute"/>
            <person name="Lucas S."/>
            <person name="Han J."/>
            <person name="Lapidus A."/>
            <person name="Cheng J.-F."/>
            <person name="Goodwin L."/>
            <person name="Pitluck S."/>
            <person name="Peters L."/>
            <person name="Mikhailova N."/>
            <person name="Zeytun A."/>
            <person name="Han C."/>
            <person name="Tapia R."/>
            <person name="Land M."/>
            <person name="Hauser L."/>
            <person name="Kyrpides N."/>
            <person name="Ivanova N."/>
            <person name="Pagani I."/>
            <person name="Siebers A."/>
            <person name="Allgaier M."/>
            <person name="Thelen M."/>
            <person name="Hugenholtz P."/>
            <person name="Gladden J."/>
            <person name="Woyke T."/>
        </authorList>
    </citation>
    <scope>NUCLEOTIDE SEQUENCE [LARGE SCALE GENOMIC DNA]</scope>
    <source>
        <strain evidence="3">225</strain>
    </source>
</reference>
<gene>
    <name evidence="2" type="ordered locus">Isova_1571</name>
</gene>
<dbReference type="PANTHER" id="PTHR11803">
    <property type="entry name" value="2-IMINOBUTANOATE/2-IMINOPROPANOATE DEAMINASE RIDA"/>
    <property type="match status" value="1"/>
</dbReference>
<dbReference type="InterPro" id="IPR035959">
    <property type="entry name" value="RutC-like_sf"/>
</dbReference>
<evidence type="ECO:0000313" key="3">
    <source>
        <dbReference type="Proteomes" id="UP000009236"/>
    </source>
</evidence>
<organism evidence="3">
    <name type="scientific">Isoptericola variabilis (strain 225)</name>
    <dbReference type="NCBI Taxonomy" id="743718"/>
    <lineage>
        <taxon>Bacteria</taxon>
        <taxon>Bacillati</taxon>
        <taxon>Actinomycetota</taxon>
        <taxon>Actinomycetes</taxon>
        <taxon>Micrococcales</taxon>
        <taxon>Promicromonosporaceae</taxon>
        <taxon>Isoptericola</taxon>
    </lineage>
</organism>
<dbReference type="Pfam" id="PF01042">
    <property type="entry name" value="Ribonuc_L-PSP"/>
    <property type="match status" value="1"/>
</dbReference>
<dbReference type="SUPFAM" id="SSF55298">
    <property type="entry name" value="YjgF-like"/>
    <property type="match status" value="1"/>
</dbReference>
<dbReference type="PANTHER" id="PTHR11803:SF58">
    <property type="entry name" value="PROTEIN HMF1-RELATED"/>
    <property type="match status" value="1"/>
</dbReference>
<accession>F6FUY4</accession>
<dbReference type="InterPro" id="IPR006175">
    <property type="entry name" value="YjgF/YER057c/UK114"/>
</dbReference>
<name>F6FUY4_ISOV2</name>
<dbReference type="STRING" id="743718.Isova_1571"/>
<comment type="similarity">
    <text evidence="1">Belongs to the RutC family.</text>
</comment>
<dbReference type="eggNOG" id="COG0251">
    <property type="taxonomic scope" value="Bacteria"/>
</dbReference>
<dbReference type="HOGENOM" id="CLU_2382250_0_0_11"/>
<dbReference type="KEGG" id="iva:Isova_1571"/>
<protein>
    <submittedName>
        <fullName evidence="2">Endoribonuclease L-PSP</fullName>
    </submittedName>
</protein>
<dbReference type="EMBL" id="CP002810">
    <property type="protein sequence ID" value="AEG44324.1"/>
    <property type="molecule type" value="Genomic_DNA"/>
</dbReference>
<keyword evidence="3" id="KW-1185">Reference proteome</keyword>
<sequence length="94" mass="9493">MGVAPGGPGALEQTRRVLENVRTCLEAAGAGLEDVVKWTILVADETAIQDGLAAFGDVWPQGAEPPAITVAIVSDVGPEGALVEIEAIAAVAES</sequence>
<evidence type="ECO:0000313" key="2">
    <source>
        <dbReference type="EMBL" id="AEG44324.1"/>
    </source>
</evidence>
<dbReference type="AlphaFoldDB" id="F6FUY4"/>